<accession>A0AA86R5Z3</accession>
<dbReference type="AlphaFoldDB" id="A0AA86R5Z3"/>
<reference evidence="3" key="1">
    <citation type="submission" date="2023-06" db="EMBL/GenBank/DDBJ databases">
        <authorList>
            <person name="Kurt Z."/>
        </authorList>
    </citation>
    <scope>NUCLEOTIDE SEQUENCE</scope>
</reference>
<comment type="caution">
    <text evidence="3">The sequence shown here is derived from an EMBL/GenBank/DDBJ whole genome shotgun (WGS) entry which is preliminary data.</text>
</comment>
<evidence type="ECO:0000313" key="2">
    <source>
        <dbReference type="EMBL" id="CAI9959412.1"/>
    </source>
</evidence>
<name>A0AA86R5Z3_9EUKA</name>
<organism evidence="3">
    <name type="scientific">Hexamita inflata</name>
    <dbReference type="NCBI Taxonomy" id="28002"/>
    <lineage>
        <taxon>Eukaryota</taxon>
        <taxon>Metamonada</taxon>
        <taxon>Diplomonadida</taxon>
        <taxon>Hexamitidae</taxon>
        <taxon>Hexamitinae</taxon>
        <taxon>Hexamita</taxon>
    </lineage>
</organism>
<evidence type="ECO:0000313" key="5">
    <source>
        <dbReference type="EMBL" id="CAL6093565.1"/>
    </source>
</evidence>
<protein>
    <submittedName>
        <fullName evidence="3 4">Replication factor-a protein</fullName>
    </submittedName>
</protein>
<dbReference type="Pfam" id="PF01336">
    <property type="entry name" value="tRNA_anti-codon"/>
    <property type="match status" value="1"/>
</dbReference>
<evidence type="ECO:0000259" key="1">
    <source>
        <dbReference type="Pfam" id="PF01336"/>
    </source>
</evidence>
<evidence type="ECO:0000313" key="6">
    <source>
        <dbReference type="Proteomes" id="UP001642409"/>
    </source>
</evidence>
<evidence type="ECO:0000313" key="4">
    <source>
        <dbReference type="EMBL" id="CAL6027929.1"/>
    </source>
</evidence>
<dbReference type="SUPFAM" id="SSF50249">
    <property type="entry name" value="Nucleic acid-binding proteins"/>
    <property type="match status" value="2"/>
</dbReference>
<dbReference type="Gene3D" id="2.40.50.140">
    <property type="entry name" value="Nucleic acid-binding proteins"/>
    <property type="match status" value="3"/>
</dbReference>
<evidence type="ECO:0000313" key="3">
    <source>
        <dbReference type="EMBL" id="CAI9969503.1"/>
    </source>
</evidence>
<gene>
    <name evidence="4" type="ORF">HINF_LOCUS31559</name>
    <name evidence="2" type="ORF">HINF_LOCUS47057</name>
    <name evidence="3" type="ORF">HINF_LOCUS57148</name>
    <name evidence="5" type="ORF">HINF_LOCUS67051</name>
</gene>
<dbReference type="EMBL" id="CATOUU010001060">
    <property type="protein sequence ID" value="CAI9969503.1"/>
    <property type="molecule type" value="Genomic_DNA"/>
</dbReference>
<reference evidence="4 6" key="2">
    <citation type="submission" date="2024-07" db="EMBL/GenBank/DDBJ databases">
        <authorList>
            <person name="Akdeniz Z."/>
        </authorList>
    </citation>
    <scope>NUCLEOTIDE SEQUENCE [LARGE SCALE GENOMIC DNA]</scope>
</reference>
<dbReference type="Proteomes" id="UP001642409">
    <property type="component" value="Unassembled WGS sequence"/>
</dbReference>
<proteinExistence type="predicted"/>
<feature type="domain" description="OB" evidence="1">
    <location>
        <begin position="16"/>
        <end position="72"/>
    </location>
</feature>
<dbReference type="GO" id="GO:0003676">
    <property type="term" value="F:nucleic acid binding"/>
    <property type="evidence" value="ECO:0007669"/>
    <property type="project" value="InterPro"/>
</dbReference>
<dbReference type="EMBL" id="CAXDID020000106">
    <property type="protein sequence ID" value="CAL6027929.1"/>
    <property type="molecule type" value="Genomic_DNA"/>
</dbReference>
<sequence length="432" mass="48898">MTTCKICDLNDFGDYKFSGRVTNKRQLGQTKTNKPWFSFVVDDGTCDIKISVFQGADKFFPLFNEGDCVRVERATFQSKSESSKKFDKSKSQYEANLKESSIVIKLDAQEVSIKHTAADYQELLTQLKSNSSTDNNTVAADVIFYSTNSVNYKQSADGAEKAWKNVSVDVFDKSGQHLRLTFWERDLLNLKVEDPQNNLDFFKGKVFGITKCVIKSQEKYGESAACTSSSRVFIDQDVVSNFTNGREHVEFTKNPVYQTFMTQQKQAMAGSPQQTTKFGQKGLLGTLKNGDQVRALVHLYIDPNVERATYQGCSKCKKKECLCGVEQRAYYKPSAIMSDSSTTERATLFDTQAELVLGMPANEFTQLDPAQQQKVLTQYRQSEVVLKYVPAQGEQREQSRIQSITDDKQVDWKEWIEHKLNQLGVMEGVAMK</sequence>
<keyword evidence="6" id="KW-1185">Reference proteome</keyword>
<dbReference type="InterPro" id="IPR012340">
    <property type="entry name" value="NA-bd_OB-fold"/>
</dbReference>
<dbReference type="EMBL" id="CAXDID020000459">
    <property type="protein sequence ID" value="CAL6093565.1"/>
    <property type="molecule type" value="Genomic_DNA"/>
</dbReference>
<dbReference type="EMBL" id="CATOUU010000918">
    <property type="protein sequence ID" value="CAI9959412.1"/>
    <property type="molecule type" value="Genomic_DNA"/>
</dbReference>
<dbReference type="InterPro" id="IPR004365">
    <property type="entry name" value="NA-bd_OB_tRNA"/>
</dbReference>